<feature type="region of interest" description="Disordered" evidence="1">
    <location>
        <begin position="221"/>
        <end position="248"/>
    </location>
</feature>
<dbReference type="GO" id="GO:0005634">
    <property type="term" value="C:nucleus"/>
    <property type="evidence" value="ECO:0007669"/>
    <property type="project" value="TreeGrafter"/>
</dbReference>
<feature type="compositionally biased region" description="Basic residues" evidence="1">
    <location>
        <begin position="37"/>
        <end position="47"/>
    </location>
</feature>
<feature type="compositionally biased region" description="Polar residues" evidence="1">
    <location>
        <begin position="238"/>
        <end position="248"/>
    </location>
</feature>
<dbReference type="AlphaFoldDB" id="A0A8J1XFK9"/>
<dbReference type="InterPro" id="IPR051372">
    <property type="entry name" value="CWC21"/>
</dbReference>
<dbReference type="PANTHER" id="PTHR36562">
    <property type="entry name" value="SERINE/ARGININE REPETITIVE MATRIX 2"/>
    <property type="match status" value="1"/>
</dbReference>
<feature type="compositionally biased region" description="Basic residues" evidence="1">
    <location>
        <begin position="94"/>
        <end position="104"/>
    </location>
</feature>
<comment type="caution">
    <text evidence="2">The sequence shown here is derived from an EMBL/GenBank/DDBJ whole genome shotgun (WGS) entry which is preliminary data.</text>
</comment>
<feature type="compositionally biased region" description="Basic and acidic residues" evidence="1">
    <location>
        <begin position="48"/>
        <end position="58"/>
    </location>
</feature>
<proteinExistence type="predicted"/>
<feature type="compositionally biased region" description="Basic residues" evidence="1">
    <location>
        <begin position="145"/>
        <end position="154"/>
    </location>
</feature>
<dbReference type="Pfam" id="PF08208">
    <property type="entry name" value="RNA_polI_A34"/>
    <property type="match status" value="1"/>
</dbReference>
<name>A0A8J1XFK9_OWEFU</name>
<sequence length="472" mass="54096">MSHMMDPHLCQTPKFKTIKEESEFSLFSPLNSDNNNKKSKKKKKKKDKNHEKSSKTEDVNGDVQIKQEEDSHMHKVTNESVDVKQEIVESGQREKKHKKKKHKKDKEGKDTKHEKDEDFKPNDIRYESEKGNETINVKEETIEAKKKHKKKKHQHKEEKQERTVQQDIVRHVKKNQTLITDLFNSKVPKIETSSPSIDMDLDPFDTKDMNGNDTMAMETTATVSRKRKLSDRVDEQNHTPNKTRNKFSYTCTGNQGIRFKLDETFASSGVPVGGNTLSHEDIQDKNKQLVLIKMPKDFDIKSLDGEQLDFSRNAQLQHALSERKDGGEFIMETRLSKQPMNWQCSLVVPRKEKPLLNAVKTEFSAYMQIVKTLRKSTLEKSPVEPQPDIFQGICLPPRVPPAATKIPTGLKVRYIPFGADVVSPVPMPPKVHPSGKVNMDSSIASPIPAIDTQRSESKHKSKKKKKHKKHKS</sequence>
<feature type="compositionally biased region" description="Basic and acidic residues" evidence="1">
    <location>
        <begin position="65"/>
        <end position="93"/>
    </location>
</feature>
<feature type="region of interest" description="Disordered" evidence="1">
    <location>
        <begin position="432"/>
        <end position="472"/>
    </location>
</feature>
<dbReference type="InterPro" id="IPR013240">
    <property type="entry name" value="DNA-dir_RNA_pol1_su_RPA34"/>
</dbReference>
<feature type="compositionally biased region" description="Basic residues" evidence="1">
    <location>
        <begin position="459"/>
        <end position="472"/>
    </location>
</feature>
<dbReference type="Proteomes" id="UP000749559">
    <property type="component" value="Unassembled WGS sequence"/>
</dbReference>
<keyword evidence="3" id="KW-1185">Reference proteome</keyword>
<dbReference type="EMBL" id="CAIIXF020000005">
    <property type="protein sequence ID" value="CAH1785209.1"/>
    <property type="molecule type" value="Genomic_DNA"/>
</dbReference>
<reference evidence="2" key="1">
    <citation type="submission" date="2022-03" db="EMBL/GenBank/DDBJ databases">
        <authorList>
            <person name="Martin C."/>
        </authorList>
    </citation>
    <scope>NUCLEOTIDE SEQUENCE</scope>
</reference>
<feature type="compositionally biased region" description="Basic and acidic residues" evidence="1">
    <location>
        <begin position="105"/>
        <end position="144"/>
    </location>
</feature>
<feature type="compositionally biased region" description="Basic and acidic residues" evidence="1">
    <location>
        <begin position="155"/>
        <end position="165"/>
    </location>
</feature>
<dbReference type="PANTHER" id="PTHR36562:SF5">
    <property type="entry name" value="SERINE_ARGININE REPETITIVE MATRIX 2"/>
    <property type="match status" value="1"/>
</dbReference>
<evidence type="ECO:0000256" key="1">
    <source>
        <dbReference type="SAM" id="MobiDB-lite"/>
    </source>
</evidence>
<evidence type="ECO:0000313" key="3">
    <source>
        <dbReference type="Proteomes" id="UP000749559"/>
    </source>
</evidence>
<protein>
    <submittedName>
        <fullName evidence="2">Uncharacterized protein</fullName>
    </submittedName>
</protein>
<dbReference type="GO" id="GO:0006360">
    <property type="term" value="P:transcription by RNA polymerase I"/>
    <property type="evidence" value="ECO:0007669"/>
    <property type="project" value="InterPro"/>
</dbReference>
<gene>
    <name evidence="2" type="ORF">OFUS_LOCUS11306</name>
</gene>
<dbReference type="Gene3D" id="6.20.250.70">
    <property type="match status" value="1"/>
</dbReference>
<feature type="region of interest" description="Disordered" evidence="1">
    <location>
        <begin position="24"/>
        <end position="165"/>
    </location>
</feature>
<evidence type="ECO:0000313" key="2">
    <source>
        <dbReference type="EMBL" id="CAH1785209.1"/>
    </source>
</evidence>
<accession>A0A8J1XFK9</accession>
<organism evidence="2 3">
    <name type="scientific">Owenia fusiformis</name>
    <name type="common">Polychaete worm</name>
    <dbReference type="NCBI Taxonomy" id="6347"/>
    <lineage>
        <taxon>Eukaryota</taxon>
        <taxon>Metazoa</taxon>
        <taxon>Spiralia</taxon>
        <taxon>Lophotrochozoa</taxon>
        <taxon>Annelida</taxon>
        <taxon>Polychaeta</taxon>
        <taxon>Sedentaria</taxon>
        <taxon>Canalipalpata</taxon>
        <taxon>Sabellida</taxon>
        <taxon>Oweniida</taxon>
        <taxon>Oweniidae</taxon>
        <taxon>Owenia</taxon>
    </lineage>
</organism>